<keyword evidence="3" id="KW-1185">Reference proteome</keyword>
<dbReference type="InParanoid" id="K5Y0V4"/>
<evidence type="ECO:0000256" key="1">
    <source>
        <dbReference type="SAM" id="MobiDB-lite"/>
    </source>
</evidence>
<dbReference type="KEGG" id="abp:AGABI1DRAFT125805"/>
<evidence type="ECO:0000313" key="2">
    <source>
        <dbReference type="EMBL" id="EKM81415.1"/>
    </source>
</evidence>
<dbReference type="AlphaFoldDB" id="K5Y0V4"/>
<feature type="compositionally biased region" description="Basic and acidic residues" evidence="1">
    <location>
        <begin position="24"/>
        <end position="41"/>
    </location>
</feature>
<dbReference type="OMA" id="KQPGANK"/>
<gene>
    <name evidence="2" type="ORF">AGABI1DRAFT_125805</name>
</gene>
<feature type="region of interest" description="Disordered" evidence="1">
    <location>
        <begin position="1"/>
        <end position="88"/>
    </location>
</feature>
<sequence length="88" mass="9621">MEASFIGNKQVDPRSLPQSSTQKIPDEELNKREAERLKEGAKQPGANKAAGAASRNPQDYDTSKRGGQGDTQPQAEQSSLYEFVLDVE</sequence>
<dbReference type="Proteomes" id="UP000008493">
    <property type="component" value="Unassembled WGS sequence"/>
</dbReference>
<dbReference type="GeneID" id="18826378"/>
<dbReference type="RefSeq" id="XP_007327344.1">
    <property type="nucleotide sequence ID" value="XM_007327282.1"/>
</dbReference>
<organism evidence="2 3">
    <name type="scientific">Agaricus bisporus var. burnettii (strain JB137-S8 / ATCC MYA-4627 / FGSC 10392)</name>
    <name type="common">White button mushroom</name>
    <dbReference type="NCBI Taxonomy" id="597362"/>
    <lineage>
        <taxon>Eukaryota</taxon>
        <taxon>Fungi</taxon>
        <taxon>Dikarya</taxon>
        <taxon>Basidiomycota</taxon>
        <taxon>Agaricomycotina</taxon>
        <taxon>Agaricomycetes</taxon>
        <taxon>Agaricomycetidae</taxon>
        <taxon>Agaricales</taxon>
        <taxon>Agaricineae</taxon>
        <taxon>Agaricaceae</taxon>
        <taxon>Agaricus</taxon>
    </lineage>
</organism>
<evidence type="ECO:0000313" key="3">
    <source>
        <dbReference type="Proteomes" id="UP000008493"/>
    </source>
</evidence>
<protein>
    <submittedName>
        <fullName evidence="2">Uncharacterized protein</fullName>
    </submittedName>
</protein>
<dbReference type="OrthoDB" id="3003491at2759"/>
<dbReference type="EMBL" id="JH971387">
    <property type="protein sequence ID" value="EKM81415.1"/>
    <property type="molecule type" value="Genomic_DNA"/>
</dbReference>
<name>K5Y0V4_AGABU</name>
<accession>K5Y0V4</accession>
<dbReference type="HOGENOM" id="CLU_196977_0_0_1"/>
<proteinExistence type="predicted"/>
<feature type="compositionally biased region" description="Polar residues" evidence="1">
    <location>
        <begin position="70"/>
        <end position="80"/>
    </location>
</feature>
<reference evidence="3" key="1">
    <citation type="journal article" date="2012" name="Proc. Natl. Acad. Sci. U.S.A.">
        <title>Genome sequence of the button mushroom Agaricus bisporus reveals mechanisms governing adaptation to a humic-rich ecological niche.</title>
        <authorList>
            <person name="Morin E."/>
            <person name="Kohler A."/>
            <person name="Baker A.R."/>
            <person name="Foulongne-Oriol M."/>
            <person name="Lombard V."/>
            <person name="Nagy L.G."/>
            <person name="Ohm R.A."/>
            <person name="Patyshakuliyeva A."/>
            <person name="Brun A."/>
            <person name="Aerts A.L."/>
            <person name="Bailey A.M."/>
            <person name="Billette C."/>
            <person name="Coutinho P.M."/>
            <person name="Deakin G."/>
            <person name="Doddapaneni H."/>
            <person name="Floudas D."/>
            <person name="Grimwood J."/>
            <person name="Hilden K."/>
            <person name="Kuees U."/>
            <person name="LaButti K.M."/>
            <person name="Lapidus A."/>
            <person name="Lindquist E.A."/>
            <person name="Lucas S.M."/>
            <person name="Murat C."/>
            <person name="Riley R.W."/>
            <person name="Salamov A.A."/>
            <person name="Schmutz J."/>
            <person name="Subramanian V."/>
            <person name="Woesten H.A.B."/>
            <person name="Xu J."/>
            <person name="Eastwood D.C."/>
            <person name="Foster G.D."/>
            <person name="Sonnenberg A.S."/>
            <person name="Cullen D."/>
            <person name="de Vries R.P."/>
            <person name="Lundell T."/>
            <person name="Hibbett D.S."/>
            <person name="Henrissat B."/>
            <person name="Burton K.S."/>
            <person name="Kerrigan R.W."/>
            <person name="Challen M.P."/>
            <person name="Grigoriev I.V."/>
            <person name="Martin F."/>
        </authorList>
    </citation>
    <scope>NUCLEOTIDE SEQUENCE [LARGE SCALE GENOMIC DNA]</scope>
    <source>
        <strain evidence="3">JB137-S8 / ATCC MYA-4627 / FGSC 10392</strain>
    </source>
</reference>